<dbReference type="FunFam" id="3.30.730.10:FF:000002">
    <property type="entry name" value="AP2-like ethylene-responsive transcription factor"/>
    <property type="match status" value="1"/>
</dbReference>
<accession>A0A8J5S957</accession>
<feature type="compositionally biased region" description="Low complexity" evidence="8">
    <location>
        <begin position="166"/>
        <end position="186"/>
    </location>
</feature>
<dbReference type="Proteomes" id="UP000729402">
    <property type="component" value="Unassembled WGS sequence"/>
</dbReference>
<comment type="caution">
    <text evidence="10">The sequence shown here is derived from an EMBL/GenBank/DDBJ whole genome shotgun (WGS) entry which is preliminary data.</text>
</comment>
<evidence type="ECO:0000313" key="10">
    <source>
        <dbReference type="EMBL" id="KAG8071441.1"/>
    </source>
</evidence>
<evidence type="ECO:0000256" key="1">
    <source>
        <dbReference type="ARBA" id="ARBA00004123"/>
    </source>
</evidence>
<sequence>MASANNWLGFSLSASQETPQPHQESSPPAAIDIAGASDFYGLSTQPAADAHLGVPGHHSASYGIMEAFNRGAQESQDWNMRGLDYNGAGASELSMLVGSSGGKRAMEDSEPKLEDFLGGNSFVSEQDQGGGFLFSGVPMASRTSSNSGSNTMELSMIKTWLRNNQQVPHQQPQLQPHHQPPAQQAHEAAEMSTDVASASSFGGSSSDAMGRNGTAVAASKAAGSSQNLVLSMSTGSHLPIVVAGAGGSGASAGAAESTSSENKRASGAMDSPGGGAIEAVPRKSIDTFGQRTSIYRGVTRHRWTGRYEAHLWDNSCRREGQSRKGRQVYLGGYDKEDKAARSYDLAALKYWGTTTTTNFPISNYEKELDEMKHMTRQEYIAYLRRNSSGFSRGASKYRGVTRHHQHGRWQARIGRVAGNKDLYLGTFSTEEEAAEAYDIAAIKFRGLNAVTNFDMSRYDVKSILESSTLPVGGAARRLKEAVEHTEAGATIWRADMDGGVISQLADVGMGAYASYHHGWPTIAFQQPSPLSVHYQYGQPSRGWCKPEQDAAIAASPHSLQDLQQLHLGSAAAAHNFFQASSSSTVYNGGGGATSGYHQGLGGSAFLMPASTVVADQQGHSSAGAATNQGSICSYGNEEGGKLVGYDAMAMPSAGGDPYATARSGGYQLSQGSASTVSIARANGYSANWSSPFNGMG</sequence>
<protein>
    <recommendedName>
        <fullName evidence="9">AP2/ERF domain-containing protein</fullName>
    </recommendedName>
</protein>
<comment type="subcellular location">
    <subcellularLocation>
        <location evidence="1">Nucleus</location>
    </subcellularLocation>
</comment>
<dbReference type="CDD" id="cd00018">
    <property type="entry name" value="AP2"/>
    <property type="match status" value="2"/>
</dbReference>
<keyword evidence="3" id="KW-0805">Transcription regulation</keyword>
<feature type="domain" description="AP2/ERF" evidence="9">
    <location>
        <begin position="396"/>
        <end position="454"/>
    </location>
</feature>
<dbReference type="Pfam" id="PF00847">
    <property type="entry name" value="AP2"/>
    <property type="match status" value="2"/>
</dbReference>
<evidence type="ECO:0000256" key="4">
    <source>
        <dbReference type="ARBA" id="ARBA00023125"/>
    </source>
</evidence>
<evidence type="ECO:0000256" key="8">
    <source>
        <dbReference type="SAM" id="MobiDB-lite"/>
    </source>
</evidence>
<evidence type="ECO:0000256" key="5">
    <source>
        <dbReference type="ARBA" id="ARBA00023163"/>
    </source>
</evidence>
<dbReference type="GO" id="GO:0003677">
    <property type="term" value="F:DNA binding"/>
    <property type="evidence" value="ECO:0007669"/>
    <property type="project" value="UniProtKB-KW"/>
</dbReference>
<evidence type="ECO:0000259" key="9">
    <source>
        <dbReference type="PROSITE" id="PS51032"/>
    </source>
</evidence>
<comment type="similarity">
    <text evidence="7">Belongs to the AP2/ERF transcription factor family. AP2 subfamily.</text>
</comment>
<feature type="region of interest" description="Disordered" evidence="8">
    <location>
        <begin position="246"/>
        <end position="279"/>
    </location>
</feature>
<gene>
    <name evidence="10" type="ORF">GUJ93_ZPchr0006g45913</name>
</gene>
<dbReference type="GO" id="GO:0005634">
    <property type="term" value="C:nucleus"/>
    <property type="evidence" value="ECO:0007669"/>
    <property type="project" value="UniProtKB-SubCell"/>
</dbReference>
<dbReference type="PANTHER" id="PTHR32467:SF72">
    <property type="entry name" value="AP2-LIKE ETHYLENE-RESPONSIVE TRANSCRIPTION FACTOR BBM"/>
    <property type="match status" value="1"/>
</dbReference>
<feature type="compositionally biased region" description="Polar residues" evidence="8">
    <location>
        <begin position="1"/>
        <end position="26"/>
    </location>
</feature>
<reference evidence="10" key="1">
    <citation type="journal article" date="2021" name="bioRxiv">
        <title>Whole Genome Assembly and Annotation of Northern Wild Rice, Zizania palustris L., Supports a Whole Genome Duplication in the Zizania Genus.</title>
        <authorList>
            <person name="Haas M."/>
            <person name="Kono T."/>
            <person name="Macchietto M."/>
            <person name="Millas R."/>
            <person name="McGilp L."/>
            <person name="Shao M."/>
            <person name="Duquette J."/>
            <person name="Hirsch C.N."/>
            <person name="Kimball J."/>
        </authorList>
    </citation>
    <scope>NUCLEOTIDE SEQUENCE</scope>
    <source>
        <tissue evidence="10">Fresh leaf tissue</tissue>
    </source>
</reference>
<dbReference type="GO" id="GO:0003700">
    <property type="term" value="F:DNA-binding transcription factor activity"/>
    <property type="evidence" value="ECO:0007669"/>
    <property type="project" value="InterPro"/>
</dbReference>
<dbReference type="AlphaFoldDB" id="A0A8J5S957"/>
<keyword evidence="2" id="KW-0677">Repeat</keyword>
<feature type="compositionally biased region" description="Low complexity" evidence="8">
    <location>
        <begin position="196"/>
        <end position="208"/>
    </location>
</feature>
<feature type="domain" description="AP2/ERF" evidence="9">
    <location>
        <begin position="294"/>
        <end position="360"/>
    </location>
</feature>
<dbReference type="FunFam" id="3.30.730.10:FF:000003">
    <property type="entry name" value="AP2-like ethylene-responsive transcription factor ANT"/>
    <property type="match status" value="1"/>
</dbReference>
<dbReference type="PROSITE" id="PS51032">
    <property type="entry name" value="AP2_ERF"/>
    <property type="match status" value="2"/>
</dbReference>
<keyword evidence="4" id="KW-0238">DNA-binding</keyword>
<dbReference type="PANTHER" id="PTHR32467">
    <property type="entry name" value="AP2-LIKE ETHYLENE-RESPONSIVE TRANSCRIPTION FACTOR"/>
    <property type="match status" value="1"/>
</dbReference>
<organism evidence="10 11">
    <name type="scientific">Zizania palustris</name>
    <name type="common">Northern wild rice</name>
    <dbReference type="NCBI Taxonomy" id="103762"/>
    <lineage>
        <taxon>Eukaryota</taxon>
        <taxon>Viridiplantae</taxon>
        <taxon>Streptophyta</taxon>
        <taxon>Embryophyta</taxon>
        <taxon>Tracheophyta</taxon>
        <taxon>Spermatophyta</taxon>
        <taxon>Magnoliopsida</taxon>
        <taxon>Liliopsida</taxon>
        <taxon>Poales</taxon>
        <taxon>Poaceae</taxon>
        <taxon>BOP clade</taxon>
        <taxon>Oryzoideae</taxon>
        <taxon>Oryzeae</taxon>
        <taxon>Zizaniinae</taxon>
        <taxon>Zizania</taxon>
    </lineage>
</organism>
<keyword evidence="5" id="KW-0804">Transcription</keyword>
<evidence type="ECO:0000256" key="2">
    <source>
        <dbReference type="ARBA" id="ARBA00022737"/>
    </source>
</evidence>
<evidence type="ECO:0000313" key="11">
    <source>
        <dbReference type="Proteomes" id="UP000729402"/>
    </source>
</evidence>
<feature type="region of interest" description="Disordered" evidence="8">
    <location>
        <begin position="166"/>
        <end position="208"/>
    </location>
</feature>
<evidence type="ECO:0000256" key="7">
    <source>
        <dbReference type="ARBA" id="ARBA00037973"/>
    </source>
</evidence>
<name>A0A8J5S957_ZIZPA</name>
<dbReference type="OrthoDB" id="207175at2759"/>
<feature type="region of interest" description="Disordered" evidence="8">
    <location>
        <begin position="1"/>
        <end position="30"/>
    </location>
</feature>
<evidence type="ECO:0000256" key="3">
    <source>
        <dbReference type="ARBA" id="ARBA00023015"/>
    </source>
</evidence>
<feature type="compositionally biased region" description="Low complexity" evidence="8">
    <location>
        <begin position="251"/>
        <end position="260"/>
    </location>
</feature>
<keyword evidence="11" id="KW-1185">Reference proteome</keyword>
<evidence type="ECO:0000256" key="6">
    <source>
        <dbReference type="ARBA" id="ARBA00023242"/>
    </source>
</evidence>
<proteinExistence type="inferred from homology"/>
<reference evidence="10" key="2">
    <citation type="submission" date="2021-02" db="EMBL/GenBank/DDBJ databases">
        <authorList>
            <person name="Kimball J.A."/>
            <person name="Haas M.W."/>
            <person name="Macchietto M."/>
            <person name="Kono T."/>
            <person name="Duquette J."/>
            <person name="Shao M."/>
        </authorList>
    </citation>
    <scope>NUCLEOTIDE SEQUENCE</scope>
    <source>
        <tissue evidence="10">Fresh leaf tissue</tissue>
    </source>
</reference>
<dbReference type="InterPro" id="IPR001471">
    <property type="entry name" value="AP2/ERF_dom"/>
</dbReference>
<keyword evidence="6" id="KW-0539">Nucleus</keyword>
<dbReference type="EMBL" id="JAAALK010000283">
    <property type="protein sequence ID" value="KAG8071441.1"/>
    <property type="molecule type" value="Genomic_DNA"/>
</dbReference>
<dbReference type="SMART" id="SM00380">
    <property type="entry name" value="AP2"/>
    <property type="match status" value="2"/>
</dbReference>